<dbReference type="InterPro" id="IPR036420">
    <property type="entry name" value="BRCT_dom_sf"/>
</dbReference>
<dbReference type="Pfam" id="PF16589">
    <property type="entry name" value="BRCT_2"/>
    <property type="match status" value="1"/>
</dbReference>
<evidence type="ECO:0000256" key="4">
    <source>
        <dbReference type="ARBA" id="ARBA00022454"/>
    </source>
</evidence>
<dbReference type="CDD" id="cd18432">
    <property type="entry name" value="BRCT_PAXIP1_rpt6_like"/>
    <property type="match status" value="1"/>
</dbReference>
<dbReference type="AlphaFoldDB" id="A0AAV7K4Y3"/>
<feature type="domain" description="FHA" evidence="14">
    <location>
        <begin position="50"/>
        <end position="99"/>
    </location>
</feature>
<keyword evidence="8" id="KW-0832">Ubl conjugation</keyword>
<dbReference type="EMBL" id="JAKMXF010000199">
    <property type="protein sequence ID" value="KAI6655346.1"/>
    <property type="molecule type" value="Genomic_DNA"/>
</dbReference>
<sequence length="503" mass="57135">MDSNSSTLTLLVDSPILKIDSLFPVPVAQVLFCGNSLLKSRIYNVFPGENIIGRDRSSHIFLPSLHLSRFHASLYFQSGFGFLSDCNSHNGTYRTNLRLTPRFQYELFDGTEFKLGDLLFIYRYPIPDGSFSNVSETSYSTQQSLNTPSLTLIPRVTHDSSNGSLHDLEQKSKDNNENTLLTLNTEKSIDIYDSQTNNSHIFSIPKLLDQDICVPSNLKHSFQKIFKDSNFITETDQVVAADKQYECSSLNDEYVNSHSKIQTTHDILSLQYDLSSMDDVLPVNSGVEPPFIIFTYIIADTYSKCVADLGGVITDDVYKATHLITDRVRRTIKFLSCLTRGCEIVSINWLLKSKDAGKFLDTNPFIIDDKCSEKKFRFILKDSCILARSNRLFVNYVFYLTPNILPQHREVEKLIYCSGGKICNSLQVAKLPIIIISCTKDIPLISKYFGNSLPPNIQLFTCEFILSGILRQCADFHSFGLLNEFRNFISKSKFTRKRQKISN</sequence>
<evidence type="ECO:0000259" key="15">
    <source>
        <dbReference type="PROSITE" id="PS50172"/>
    </source>
</evidence>
<dbReference type="Pfam" id="PF00498">
    <property type="entry name" value="FHA"/>
    <property type="match status" value="1"/>
</dbReference>
<keyword evidence="11" id="KW-0131">Cell cycle</keyword>
<organism evidence="16 17">
    <name type="scientific">Oopsacas minuta</name>
    <dbReference type="NCBI Taxonomy" id="111878"/>
    <lineage>
        <taxon>Eukaryota</taxon>
        <taxon>Metazoa</taxon>
        <taxon>Porifera</taxon>
        <taxon>Hexactinellida</taxon>
        <taxon>Hexasterophora</taxon>
        <taxon>Lyssacinosida</taxon>
        <taxon>Leucopsacidae</taxon>
        <taxon>Oopsacas</taxon>
    </lineage>
</organism>
<evidence type="ECO:0000256" key="13">
    <source>
        <dbReference type="ARBA" id="ARBA00030146"/>
    </source>
</evidence>
<dbReference type="PROSITE" id="PS50172">
    <property type="entry name" value="BRCT"/>
    <property type="match status" value="1"/>
</dbReference>
<name>A0AAV7K4Y3_9METZ</name>
<dbReference type="Proteomes" id="UP001165289">
    <property type="component" value="Unassembled WGS sequence"/>
</dbReference>
<keyword evidence="9" id="KW-0007">Acetylation</keyword>
<dbReference type="Gene3D" id="2.60.200.20">
    <property type="match status" value="1"/>
</dbReference>
<keyword evidence="17" id="KW-1185">Reference proteome</keyword>
<dbReference type="GO" id="GO:0005694">
    <property type="term" value="C:chromosome"/>
    <property type="evidence" value="ECO:0007669"/>
    <property type="project" value="UniProtKB-SubCell"/>
</dbReference>
<dbReference type="PANTHER" id="PTHR23196">
    <property type="entry name" value="PAX TRANSCRIPTION ACTIVATION DOMAIN INTERACTING PROTEIN"/>
    <property type="match status" value="1"/>
</dbReference>
<protein>
    <recommendedName>
        <fullName evidence="3">Mediator of DNA damage checkpoint protein 1</fullName>
    </recommendedName>
    <alternativeName>
        <fullName evidence="13">PAX transactivation activation domain-interacting protein</fullName>
    </alternativeName>
    <alternativeName>
        <fullName evidence="12">PAX-interacting protein 1</fullName>
    </alternativeName>
</protein>
<dbReference type="InterPro" id="IPR000253">
    <property type="entry name" value="FHA_dom"/>
</dbReference>
<proteinExistence type="predicted"/>
<dbReference type="PANTHER" id="PTHR23196:SF1">
    <property type="entry name" value="PAX-INTERACTING PROTEIN 1"/>
    <property type="match status" value="1"/>
</dbReference>
<evidence type="ECO:0000256" key="11">
    <source>
        <dbReference type="ARBA" id="ARBA00023306"/>
    </source>
</evidence>
<dbReference type="SMART" id="SM00240">
    <property type="entry name" value="FHA"/>
    <property type="match status" value="1"/>
</dbReference>
<keyword evidence="10" id="KW-0539">Nucleus</keyword>
<keyword evidence="7" id="KW-0227">DNA damage</keyword>
<dbReference type="PROSITE" id="PS50006">
    <property type="entry name" value="FHA_DOMAIN"/>
    <property type="match status" value="1"/>
</dbReference>
<gene>
    <name evidence="16" type="ORF">LOD99_2181</name>
</gene>
<keyword evidence="4" id="KW-0158">Chromosome</keyword>
<dbReference type="Pfam" id="PF16770">
    <property type="entry name" value="RTT107_BRCT_5"/>
    <property type="match status" value="1"/>
</dbReference>
<evidence type="ECO:0000259" key="14">
    <source>
        <dbReference type="PROSITE" id="PS50006"/>
    </source>
</evidence>
<dbReference type="CDD" id="cd17744">
    <property type="entry name" value="BRCT_MDC1_rpt1"/>
    <property type="match status" value="1"/>
</dbReference>
<dbReference type="GO" id="GO:0006974">
    <property type="term" value="P:DNA damage response"/>
    <property type="evidence" value="ECO:0007669"/>
    <property type="project" value="UniProtKB-KW"/>
</dbReference>
<dbReference type="SUPFAM" id="SSF52113">
    <property type="entry name" value="BRCT domain"/>
    <property type="match status" value="1"/>
</dbReference>
<evidence type="ECO:0000313" key="16">
    <source>
        <dbReference type="EMBL" id="KAI6655346.1"/>
    </source>
</evidence>
<comment type="caution">
    <text evidence="16">The sequence shown here is derived from an EMBL/GenBank/DDBJ whole genome shotgun (WGS) entry which is preliminary data.</text>
</comment>
<comment type="subcellular location">
    <subcellularLocation>
        <location evidence="2">Chromosome</location>
    </subcellularLocation>
    <subcellularLocation>
        <location evidence="1">Nucleus</location>
    </subcellularLocation>
</comment>
<evidence type="ECO:0000256" key="12">
    <source>
        <dbReference type="ARBA" id="ARBA00023858"/>
    </source>
</evidence>
<evidence type="ECO:0000256" key="8">
    <source>
        <dbReference type="ARBA" id="ARBA00022843"/>
    </source>
</evidence>
<evidence type="ECO:0000256" key="9">
    <source>
        <dbReference type="ARBA" id="ARBA00022990"/>
    </source>
</evidence>
<keyword evidence="5" id="KW-1017">Isopeptide bond</keyword>
<dbReference type="InterPro" id="IPR001357">
    <property type="entry name" value="BRCT_dom"/>
</dbReference>
<evidence type="ECO:0000256" key="1">
    <source>
        <dbReference type="ARBA" id="ARBA00004123"/>
    </source>
</evidence>
<dbReference type="SUPFAM" id="SSF49879">
    <property type="entry name" value="SMAD/FHA domain"/>
    <property type="match status" value="1"/>
</dbReference>
<evidence type="ECO:0000256" key="3">
    <source>
        <dbReference type="ARBA" id="ARBA00015014"/>
    </source>
</evidence>
<evidence type="ECO:0000256" key="7">
    <source>
        <dbReference type="ARBA" id="ARBA00022763"/>
    </source>
</evidence>
<feature type="domain" description="BRCT" evidence="15">
    <location>
        <begin position="306"/>
        <end position="367"/>
    </location>
</feature>
<reference evidence="16 17" key="1">
    <citation type="journal article" date="2023" name="BMC Biol.">
        <title>The compact genome of the sponge Oopsacas minuta (Hexactinellida) is lacking key metazoan core genes.</title>
        <authorList>
            <person name="Santini S."/>
            <person name="Schenkelaars Q."/>
            <person name="Jourda C."/>
            <person name="Duchesne M."/>
            <person name="Belahbib H."/>
            <person name="Rocher C."/>
            <person name="Selva M."/>
            <person name="Riesgo A."/>
            <person name="Vervoort M."/>
            <person name="Leys S.P."/>
            <person name="Kodjabachian L."/>
            <person name="Le Bivic A."/>
            <person name="Borchiellini C."/>
            <person name="Claverie J.M."/>
            <person name="Renard E."/>
        </authorList>
    </citation>
    <scope>NUCLEOTIDE SEQUENCE [LARGE SCALE GENOMIC DNA]</scope>
    <source>
        <strain evidence="16">SPO-2</strain>
    </source>
</reference>
<evidence type="ECO:0000256" key="6">
    <source>
        <dbReference type="ARBA" id="ARBA00022737"/>
    </source>
</evidence>
<dbReference type="InterPro" id="IPR008984">
    <property type="entry name" value="SMAD_FHA_dom_sf"/>
</dbReference>
<accession>A0AAV7K4Y3</accession>
<dbReference type="GO" id="GO:0044666">
    <property type="term" value="C:MLL3/4 complex"/>
    <property type="evidence" value="ECO:0007669"/>
    <property type="project" value="TreeGrafter"/>
</dbReference>
<dbReference type="InterPro" id="IPR051579">
    <property type="entry name" value="DDR_Transcriptional_Reg"/>
</dbReference>
<evidence type="ECO:0000256" key="10">
    <source>
        <dbReference type="ARBA" id="ARBA00023242"/>
    </source>
</evidence>
<evidence type="ECO:0000256" key="2">
    <source>
        <dbReference type="ARBA" id="ARBA00004286"/>
    </source>
</evidence>
<dbReference type="Gene3D" id="3.40.50.10190">
    <property type="entry name" value="BRCT domain"/>
    <property type="match status" value="2"/>
</dbReference>
<keyword evidence="6" id="KW-0677">Repeat</keyword>
<evidence type="ECO:0000313" key="17">
    <source>
        <dbReference type="Proteomes" id="UP001165289"/>
    </source>
</evidence>
<evidence type="ECO:0000256" key="5">
    <source>
        <dbReference type="ARBA" id="ARBA00022499"/>
    </source>
</evidence>